<dbReference type="PROSITE" id="PS50977">
    <property type="entry name" value="HTH_TETR_2"/>
    <property type="match status" value="1"/>
</dbReference>
<name>A0A0F6YIH6_9BACT</name>
<dbReference type="EMBL" id="CP011125">
    <property type="protein sequence ID" value="AKF05932.1"/>
    <property type="molecule type" value="Genomic_DNA"/>
</dbReference>
<feature type="DNA-binding region" description="H-T-H motif" evidence="2">
    <location>
        <begin position="34"/>
        <end position="53"/>
    </location>
</feature>
<dbReference type="Proteomes" id="UP000034883">
    <property type="component" value="Chromosome"/>
</dbReference>
<evidence type="ECO:0000259" key="3">
    <source>
        <dbReference type="PROSITE" id="PS50977"/>
    </source>
</evidence>
<accession>A0A0F6YIH6</accession>
<dbReference type="PANTHER" id="PTHR30055">
    <property type="entry name" value="HTH-TYPE TRANSCRIPTIONAL REGULATOR RUTR"/>
    <property type="match status" value="1"/>
</dbReference>
<dbReference type="InterPro" id="IPR023772">
    <property type="entry name" value="DNA-bd_HTH_TetR-type_CS"/>
</dbReference>
<gene>
    <name evidence="4" type="ORF">DB32_003081</name>
</gene>
<dbReference type="InterPro" id="IPR036271">
    <property type="entry name" value="Tet_transcr_reg_TetR-rel_C_sf"/>
</dbReference>
<evidence type="ECO:0000313" key="5">
    <source>
        <dbReference type="Proteomes" id="UP000034883"/>
    </source>
</evidence>
<evidence type="ECO:0000256" key="2">
    <source>
        <dbReference type="PROSITE-ProRule" id="PRU00335"/>
    </source>
</evidence>
<dbReference type="PROSITE" id="PS01081">
    <property type="entry name" value="HTH_TETR_1"/>
    <property type="match status" value="1"/>
</dbReference>
<protein>
    <submittedName>
        <fullName evidence="4">Transcriptional regulator, TetR family protein</fullName>
    </submittedName>
</protein>
<evidence type="ECO:0000256" key="1">
    <source>
        <dbReference type="ARBA" id="ARBA00023125"/>
    </source>
</evidence>
<dbReference type="PRINTS" id="PR00455">
    <property type="entry name" value="HTHTETR"/>
</dbReference>
<reference evidence="4 5" key="1">
    <citation type="submission" date="2015-03" db="EMBL/GenBank/DDBJ databases">
        <title>Genome assembly of Sandaracinus amylolyticus DSM 53668.</title>
        <authorList>
            <person name="Sharma G."/>
            <person name="Subramanian S."/>
        </authorList>
    </citation>
    <scope>NUCLEOTIDE SEQUENCE [LARGE SCALE GENOMIC DNA]</scope>
    <source>
        <strain evidence="4 5">DSM 53668</strain>
    </source>
</reference>
<proteinExistence type="predicted"/>
<sequence>MPTPTFFRLPDEKRERFVDEAINEFADRSYAEASLSQIVKRVGIAKGSVYQYFADKLDLYRWLLIEEVPRRRREFVGVIDDADTDFWAALETQIERGMAFLVEHPKLARITAAAADPTAHEEVRGLHRAVCQAGEAELERSLERGIRRGAISKDVDPKIAVHFVTAITGPGLTNVVLQELGADLHEILASDELRRKLDPRRRRRLAKQALLLIQRGLGA</sequence>
<dbReference type="KEGG" id="samy:DB32_003081"/>
<dbReference type="RefSeq" id="WP_053233150.1">
    <property type="nucleotide sequence ID" value="NZ_CP011125.1"/>
</dbReference>
<dbReference type="InterPro" id="IPR001647">
    <property type="entry name" value="HTH_TetR"/>
</dbReference>
<dbReference type="PANTHER" id="PTHR30055:SF226">
    <property type="entry name" value="HTH-TYPE TRANSCRIPTIONAL REGULATOR PKSA"/>
    <property type="match status" value="1"/>
</dbReference>
<dbReference type="Pfam" id="PF00440">
    <property type="entry name" value="TetR_N"/>
    <property type="match status" value="1"/>
</dbReference>
<dbReference type="InterPro" id="IPR050109">
    <property type="entry name" value="HTH-type_TetR-like_transc_reg"/>
</dbReference>
<dbReference type="GO" id="GO:0000976">
    <property type="term" value="F:transcription cis-regulatory region binding"/>
    <property type="evidence" value="ECO:0007669"/>
    <property type="project" value="TreeGrafter"/>
</dbReference>
<dbReference type="SUPFAM" id="SSF46689">
    <property type="entry name" value="Homeodomain-like"/>
    <property type="match status" value="1"/>
</dbReference>
<dbReference type="SUPFAM" id="SSF48498">
    <property type="entry name" value="Tetracyclin repressor-like, C-terminal domain"/>
    <property type="match status" value="1"/>
</dbReference>
<dbReference type="Gene3D" id="1.10.357.10">
    <property type="entry name" value="Tetracycline Repressor, domain 2"/>
    <property type="match status" value="1"/>
</dbReference>
<organism evidence="4 5">
    <name type="scientific">Sandaracinus amylolyticus</name>
    <dbReference type="NCBI Taxonomy" id="927083"/>
    <lineage>
        <taxon>Bacteria</taxon>
        <taxon>Pseudomonadati</taxon>
        <taxon>Myxococcota</taxon>
        <taxon>Polyangia</taxon>
        <taxon>Polyangiales</taxon>
        <taxon>Sandaracinaceae</taxon>
        <taxon>Sandaracinus</taxon>
    </lineage>
</organism>
<dbReference type="STRING" id="927083.DB32_003081"/>
<keyword evidence="1 2" id="KW-0238">DNA-binding</keyword>
<feature type="domain" description="HTH tetR-type" evidence="3">
    <location>
        <begin position="11"/>
        <end position="71"/>
    </location>
</feature>
<keyword evidence="5" id="KW-1185">Reference proteome</keyword>
<dbReference type="InterPro" id="IPR009057">
    <property type="entry name" value="Homeodomain-like_sf"/>
</dbReference>
<dbReference type="GO" id="GO:0003700">
    <property type="term" value="F:DNA-binding transcription factor activity"/>
    <property type="evidence" value="ECO:0007669"/>
    <property type="project" value="TreeGrafter"/>
</dbReference>
<evidence type="ECO:0000313" key="4">
    <source>
        <dbReference type="EMBL" id="AKF05932.1"/>
    </source>
</evidence>
<dbReference type="AlphaFoldDB" id="A0A0F6YIH6"/>
<dbReference type="OrthoDB" id="9812484at2"/>